<evidence type="ECO:0000313" key="9">
    <source>
        <dbReference type="EMBL" id="MBD8500848.1"/>
    </source>
</evidence>
<dbReference type="Proteomes" id="UP000634529">
    <property type="component" value="Unassembled WGS sequence"/>
</dbReference>
<feature type="domain" description="Adenine deaminase C-terminal" evidence="8">
    <location>
        <begin position="417"/>
        <end position="582"/>
    </location>
</feature>
<sequence>MKIDLLITDVHIFNVYMKQFIAGNVAVLDGRFLYVGARGEETFAAQEVVAGNGRHLIPGLIDIHLHIESSMITPATFSHGIIQNGVTTVVSEPHEMANVFGLEGVQEMIRASEECAADILYAIPSSVPATPLETTGGSIEIADIDKLLQDERVVCLGEIMNSVDVLRDPDCKTNQILTHVRTHYPHLVIEGHTPKKLVDLELARFMFAGVDSDHTEQEVDSMLDRMRNGMFVEIQEKAMRPDIMRILIEEDVADLFCFVTDDVMADSFVQDGHLNHLVRKAIAMGMSPERAIYCTTYTPAQRMRLHDRGTVAPNKLADFVLLSDLNTFQIDAVYKRGCCVYDANQPNKQKRVEGQFPTHFYQSVQLSPLLEDDFTVVVAGASGGDGDVADDVSGVQAKHLSNGVHKCRVMEVSNGTTTTKELHREVEVQDSVLQWEWAEGLGLVATFERYGRNGNRAYGLITGSTIKRGAIATTYSHDNHNLLVVGHNAADMVLAANTVIADQGGFCVVADGHVLAHVPLPVGGILSEEPLETFGPAVKRLREAMESLGYEHYNPIMSISTHSLPVSPALKLTDLGLIDVHAGTIVPLLVES</sequence>
<dbReference type="SUPFAM" id="SSF51556">
    <property type="entry name" value="Metallo-dependent hydrolases"/>
    <property type="match status" value="1"/>
</dbReference>
<keyword evidence="10" id="KW-1185">Reference proteome</keyword>
<evidence type="ECO:0000313" key="10">
    <source>
        <dbReference type="Proteomes" id="UP000634529"/>
    </source>
</evidence>
<name>A0ABR9B393_9BACL</name>
<evidence type="ECO:0000259" key="7">
    <source>
        <dbReference type="Pfam" id="PF01979"/>
    </source>
</evidence>
<dbReference type="SUPFAM" id="SSF51338">
    <property type="entry name" value="Composite domain of metallo-dependent hydrolases"/>
    <property type="match status" value="1"/>
</dbReference>
<feature type="domain" description="Amidohydrolase-related" evidence="7">
    <location>
        <begin position="244"/>
        <end position="337"/>
    </location>
</feature>
<evidence type="ECO:0000256" key="2">
    <source>
        <dbReference type="ARBA" id="ARBA00012782"/>
    </source>
</evidence>
<comment type="caution">
    <text evidence="9">The sequence shown here is derived from an EMBL/GenBank/DDBJ whole genome shotgun (WGS) entry which is preliminary data.</text>
</comment>
<dbReference type="Pfam" id="PF13382">
    <property type="entry name" value="Adenine_deam_C"/>
    <property type="match status" value="1"/>
</dbReference>
<dbReference type="RefSeq" id="WP_192027071.1">
    <property type="nucleotide sequence ID" value="NZ_JACYTN010000029.1"/>
</dbReference>
<dbReference type="Gene3D" id="3.20.20.140">
    <property type="entry name" value="Metal-dependent hydrolases"/>
    <property type="match status" value="1"/>
</dbReference>
<dbReference type="HAMAP" id="MF_01518">
    <property type="entry name" value="Adenine_deamin"/>
    <property type="match status" value="1"/>
</dbReference>
<evidence type="ECO:0000256" key="3">
    <source>
        <dbReference type="ARBA" id="ARBA00022801"/>
    </source>
</evidence>
<keyword evidence="3 6" id="KW-0378">Hydrolase</keyword>
<comment type="catalytic activity">
    <reaction evidence="5 6">
        <text>adenine + H2O + H(+) = hypoxanthine + NH4(+)</text>
        <dbReference type="Rhea" id="RHEA:23688"/>
        <dbReference type="ChEBI" id="CHEBI:15377"/>
        <dbReference type="ChEBI" id="CHEBI:15378"/>
        <dbReference type="ChEBI" id="CHEBI:16708"/>
        <dbReference type="ChEBI" id="CHEBI:17368"/>
        <dbReference type="ChEBI" id="CHEBI:28938"/>
        <dbReference type="EC" id="3.5.4.2"/>
    </reaction>
</comment>
<dbReference type="PANTHER" id="PTHR11113">
    <property type="entry name" value="N-ACETYLGLUCOSAMINE-6-PHOSPHATE DEACETYLASE"/>
    <property type="match status" value="1"/>
</dbReference>
<feature type="domain" description="Amidohydrolase-related" evidence="7">
    <location>
        <begin position="56"/>
        <end position="139"/>
    </location>
</feature>
<dbReference type="InterPro" id="IPR026912">
    <property type="entry name" value="Adenine_deam_C"/>
</dbReference>
<dbReference type="EMBL" id="JACYTN010000029">
    <property type="protein sequence ID" value="MBD8500848.1"/>
    <property type="molecule type" value="Genomic_DNA"/>
</dbReference>
<dbReference type="Gene3D" id="2.30.40.10">
    <property type="entry name" value="Urease, subunit C, domain 1"/>
    <property type="match status" value="1"/>
</dbReference>
<dbReference type="PANTHER" id="PTHR11113:SF2">
    <property type="entry name" value="ADENINE DEAMINASE"/>
    <property type="match status" value="1"/>
</dbReference>
<evidence type="ECO:0000259" key="8">
    <source>
        <dbReference type="Pfam" id="PF13382"/>
    </source>
</evidence>
<accession>A0ABR9B393</accession>
<organism evidence="9 10">
    <name type="scientific">Paenibacillus arenosi</name>
    <dbReference type="NCBI Taxonomy" id="2774142"/>
    <lineage>
        <taxon>Bacteria</taxon>
        <taxon>Bacillati</taxon>
        <taxon>Bacillota</taxon>
        <taxon>Bacilli</taxon>
        <taxon>Bacillales</taxon>
        <taxon>Paenibacillaceae</taxon>
        <taxon>Paenibacillus</taxon>
    </lineage>
</organism>
<evidence type="ECO:0000256" key="1">
    <source>
        <dbReference type="ARBA" id="ARBA00006773"/>
    </source>
</evidence>
<dbReference type="InterPro" id="IPR011059">
    <property type="entry name" value="Metal-dep_hydrolase_composite"/>
</dbReference>
<protein>
    <recommendedName>
        <fullName evidence="2 6">Adenine deaminase</fullName>
        <shortName evidence="6">Adenase</shortName>
        <shortName evidence="6">Adenine aminase</shortName>
        <ecNumber evidence="2 6">3.5.4.2</ecNumber>
    </recommendedName>
</protein>
<reference evidence="9 10" key="1">
    <citation type="submission" date="2020-09" db="EMBL/GenBank/DDBJ databases">
        <title>Paenibacillus sp. CAU 1523 isolated from sand of Haeundae Beach.</title>
        <authorList>
            <person name="Kim W."/>
        </authorList>
    </citation>
    <scope>NUCLEOTIDE SEQUENCE [LARGE SCALE GENOMIC DNA]</scope>
    <source>
        <strain evidence="9 10">CAU 1523</strain>
    </source>
</reference>
<dbReference type="InterPro" id="IPR032466">
    <property type="entry name" value="Metal_Hydrolase"/>
</dbReference>
<dbReference type="Pfam" id="PF01979">
    <property type="entry name" value="Amidohydro_1"/>
    <property type="match status" value="2"/>
</dbReference>
<evidence type="ECO:0000256" key="5">
    <source>
        <dbReference type="ARBA" id="ARBA00047720"/>
    </source>
</evidence>
<comment type="similarity">
    <text evidence="1 6">Belongs to the metallo-dependent hydrolases superfamily. Adenine deaminase family.</text>
</comment>
<gene>
    <name evidence="6" type="primary">ade</name>
    <name evidence="9" type="ORF">IFO66_21400</name>
</gene>
<dbReference type="EC" id="3.5.4.2" evidence="2 6"/>
<evidence type="ECO:0000256" key="4">
    <source>
        <dbReference type="ARBA" id="ARBA00023211"/>
    </source>
</evidence>
<dbReference type="InterPro" id="IPR006680">
    <property type="entry name" value="Amidohydro-rel"/>
</dbReference>
<keyword evidence="4 6" id="KW-0464">Manganese</keyword>
<evidence type="ECO:0000256" key="6">
    <source>
        <dbReference type="HAMAP-Rule" id="MF_01518"/>
    </source>
</evidence>
<dbReference type="InterPro" id="IPR006679">
    <property type="entry name" value="Adenine_deam"/>
</dbReference>
<comment type="cofactor">
    <cofactor evidence="6">
        <name>Mn(2+)</name>
        <dbReference type="ChEBI" id="CHEBI:29035"/>
    </cofactor>
</comment>
<proteinExistence type="inferred from homology"/>